<name>A0ABP8N6L2_9BACT</name>
<dbReference type="Gene3D" id="3.10.560.10">
    <property type="entry name" value="Outer membrane lipoprotein wza domain like"/>
    <property type="match status" value="1"/>
</dbReference>
<evidence type="ECO:0000256" key="1">
    <source>
        <dbReference type="ARBA" id="ARBA00022729"/>
    </source>
</evidence>
<dbReference type="InterPro" id="IPR049712">
    <property type="entry name" value="Poly_export"/>
</dbReference>
<keyword evidence="2" id="KW-0472">Membrane</keyword>
<dbReference type="Gene3D" id="3.30.1950.10">
    <property type="entry name" value="wza like domain"/>
    <property type="match status" value="1"/>
</dbReference>
<dbReference type="PANTHER" id="PTHR33619:SF3">
    <property type="entry name" value="POLYSACCHARIDE EXPORT PROTEIN GFCE-RELATED"/>
    <property type="match status" value="1"/>
</dbReference>
<dbReference type="InterPro" id="IPR003715">
    <property type="entry name" value="Poly_export_N"/>
</dbReference>
<comment type="caution">
    <text evidence="4">The sequence shown here is derived from an EMBL/GenBank/DDBJ whole genome shotgun (WGS) entry which is preliminary data.</text>
</comment>
<evidence type="ECO:0000259" key="3">
    <source>
        <dbReference type="Pfam" id="PF02563"/>
    </source>
</evidence>
<evidence type="ECO:0000313" key="4">
    <source>
        <dbReference type="EMBL" id="GAA4462214.1"/>
    </source>
</evidence>
<feature type="transmembrane region" description="Helical" evidence="2">
    <location>
        <begin position="232"/>
        <end position="252"/>
    </location>
</feature>
<gene>
    <name evidence="4" type="ORF">GCM10023093_08360</name>
</gene>
<dbReference type="EMBL" id="BAABFA010000007">
    <property type="protein sequence ID" value="GAA4462214.1"/>
    <property type="molecule type" value="Genomic_DNA"/>
</dbReference>
<dbReference type="Pfam" id="PF02563">
    <property type="entry name" value="Poly_export"/>
    <property type="match status" value="1"/>
</dbReference>
<organism evidence="4 5">
    <name type="scientific">Nemorincola caseinilytica</name>
    <dbReference type="NCBI Taxonomy" id="2054315"/>
    <lineage>
        <taxon>Bacteria</taxon>
        <taxon>Pseudomonadati</taxon>
        <taxon>Bacteroidota</taxon>
        <taxon>Chitinophagia</taxon>
        <taxon>Chitinophagales</taxon>
        <taxon>Chitinophagaceae</taxon>
        <taxon>Nemorincola</taxon>
    </lineage>
</organism>
<proteinExistence type="predicted"/>
<evidence type="ECO:0000256" key="2">
    <source>
        <dbReference type="SAM" id="Phobius"/>
    </source>
</evidence>
<protein>
    <submittedName>
        <fullName evidence="4">Polysaccharide biosynthesis/export family protein</fullName>
    </submittedName>
</protein>
<keyword evidence="2" id="KW-1133">Transmembrane helix</keyword>
<keyword evidence="5" id="KW-1185">Reference proteome</keyword>
<reference evidence="5" key="1">
    <citation type="journal article" date="2019" name="Int. J. Syst. Evol. Microbiol.">
        <title>The Global Catalogue of Microorganisms (GCM) 10K type strain sequencing project: providing services to taxonomists for standard genome sequencing and annotation.</title>
        <authorList>
            <consortium name="The Broad Institute Genomics Platform"/>
            <consortium name="The Broad Institute Genome Sequencing Center for Infectious Disease"/>
            <person name="Wu L."/>
            <person name="Ma J."/>
        </authorList>
    </citation>
    <scope>NUCLEOTIDE SEQUENCE [LARGE SCALE GENOMIC DNA]</scope>
    <source>
        <strain evidence="5">JCM 32105</strain>
    </source>
</reference>
<evidence type="ECO:0000313" key="5">
    <source>
        <dbReference type="Proteomes" id="UP001500067"/>
    </source>
</evidence>
<keyword evidence="2" id="KW-0812">Transmembrane</keyword>
<dbReference type="PANTHER" id="PTHR33619">
    <property type="entry name" value="POLYSACCHARIDE EXPORT PROTEIN GFCE-RELATED"/>
    <property type="match status" value="1"/>
</dbReference>
<dbReference type="RefSeq" id="WP_345079007.1">
    <property type="nucleotide sequence ID" value="NZ_BAABFA010000007.1"/>
</dbReference>
<sequence>MFSIISSYSCVVPKNYVYFNNLKDHPQHPNVIVLDSTTNFRDPKIEVNDLLSISIGVFNPLAEDEMLQKSAAGSGDNKAYAANTYLVDKDGYVELRMVGFVKVLGLTTAEARELIKQKAKEFYRDPIVNVHIVNFQVTVLGEITRPGVVKIESEKASILDVLALAGDLRTSSKRKNILLTRTENDKVTFARLDITSTDIYKSPYFYVKQRDQIYVEPSRFARQNTDNSFTKYLGMMSGLIGVVSLLFVTNIIKVKSQ</sequence>
<feature type="domain" description="Polysaccharide export protein N-terminal" evidence="3">
    <location>
        <begin position="43"/>
        <end position="132"/>
    </location>
</feature>
<dbReference type="Proteomes" id="UP001500067">
    <property type="component" value="Unassembled WGS sequence"/>
</dbReference>
<accession>A0ABP8N6L2</accession>
<keyword evidence="1" id="KW-0732">Signal</keyword>